<feature type="compositionally biased region" description="Basic and acidic residues" evidence="1">
    <location>
        <begin position="267"/>
        <end position="292"/>
    </location>
</feature>
<accession>A0A7S0T8G4</accession>
<sequence length="292" mass="32342">MSFISLFPEISFDVTFSEEYVSIPEIESFLVDYLDGVFEEISTTYDSKYSRLVPNVVVSTTSQPQSYRISIDGVVYYFNEIPPMEALDSSLNEYFSSMGTSNLENEFITAGFEEAVVNSIYVGDDKVTFPGDEGTGIQGIFRNDDGGLNKRNIIGGYVILVLIVVTIALIVCRYKIGRRRKRGEIQSQSQVSESSTESSKQNDEESGIHSKMNSSGSSEPPGSNVKSAGSKTSIDNSERSSKTSSSRRSLVMKKRISRLSAKSKASTKSERNDKLKSDEEEQTRTIREAASF</sequence>
<feature type="compositionally biased region" description="Polar residues" evidence="1">
    <location>
        <begin position="225"/>
        <end position="235"/>
    </location>
</feature>
<keyword evidence="2" id="KW-1133">Transmembrane helix</keyword>
<dbReference type="AlphaFoldDB" id="A0A7S0T8G4"/>
<evidence type="ECO:0000313" key="3">
    <source>
        <dbReference type="EMBL" id="CAD8727914.1"/>
    </source>
</evidence>
<feature type="region of interest" description="Disordered" evidence="1">
    <location>
        <begin position="182"/>
        <end position="292"/>
    </location>
</feature>
<protein>
    <submittedName>
        <fullName evidence="3">Uncharacterized protein</fullName>
    </submittedName>
</protein>
<feature type="transmembrane region" description="Helical" evidence="2">
    <location>
        <begin position="154"/>
        <end position="172"/>
    </location>
</feature>
<feature type="compositionally biased region" description="Low complexity" evidence="1">
    <location>
        <begin position="213"/>
        <end position="224"/>
    </location>
</feature>
<organism evidence="3">
    <name type="scientific">Pseudo-nitzschia delicatissima</name>
    <dbReference type="NCBI Taxonomy" id="44447"/>
    <lineage>
        <taxon>Eukaryota</taxon>
        <taxon>Sar</taxon>
        <taxon>Stramenopiles</taxon>
        <taxon>Ochrophyta</taxon>
        <taxon>Bacillariophyta</taxon>
        <taxon>Bacillariophyceae</taxon>
        <taxon>Bacillariophycidae</taxon>
        <taxon>Bacillariales</taxon>
        <taxon>Bacillariaceae</taxon>
        <taxon>Pseudo-nitzschia</taxon>
    </lineage>
</organism>
<reference evidence="3" key="1">
    <citation type="submission" date="2021-01" db="EMBL/GenBank/DDBJ databases">
        <authorList>
            <person name="Corre E."/>
            <person name="Pelletier E."/>
            <person name="Niang G."/>
            <person name="Scheremetjew M."/>
            <person name="Finn R."/>
            <person name="Kale V."/>
            <person name="Holt S."/>
            <person name="Cochrane G."/>
            <person name="Meng A."/>
            <person name="Brown T."/>
            <person name="Cohen L."/>
        </authorList>
    </citation>
    <scope>NUCLEOTIDE SEQUENCE</scope>
    <source>
        <strain evidence="3">B596</strain>
    </source>
</reference>
<feature type="compositionally biased region" description="Low complexity" evidence="1">
    <location>
        <begin position="185"/>
        <end position="199"/>
    </location>
</feature>
<keyword evidence="2" id="KW-0812">Transmembrane</keyword>
<dbReference type="EMBL" id="HBFG01000010">
    <property type="protein sequence ID" value="CAD8727914.1"/>
    <property type="molecule type" value="Transcribed_RNA"/>
</dbReference>
<evidence type="ECO:0000256" key="2">
    <source>
        <dbReference type="SAM" id="Phobius"/>
    </source>
</evidence>
<gene>
    <name evidence="3" type="ORF">PDEL0327_LOCUS6</name>
</gene>
<keyword evidence="2" id="KW-0472">Membrane</keyword>
<name>A0A7S0T8G4_9STRA</name>
<evidence type="ECO:0000256" key="1">
    <source>
        <dbReference type="SAM" id="MobiDB-lite"/>
    </source>
</evidence>
<proteinExistence type="predicted"/>